<dbReference type="AlphaFoldDB" id="A0A345NLK8"/>
<keyword evidence="1" id="KW-0560">Oxidoreductase</keyword>
<dbReference type="InterPro" id="IPR013786">
    <property type="entry name" value="AcylCoA_DH/ox_N"/>
</dbReference>
<gene>
    <name evidence="4" type="ORF">DV701_07045</name>
</gene>
<proteinExistence type="predicted"/>
<dbReference type="InterPro" id="IPR037069">
    <property type="entry name" value="AcylCoA_DH/ox_N_sf"/>
</dbReference>
<evidence type="ECO:0000259" key="3">
    <source>
        <dbReference type="Pfam" id="PF08028"/>
    </source>
</evidence>
<dbReference type="PANTHER" id="PTHR43884">
    <property type="entry name" value="ACYL-COA DEHYDROGENASE"/>
    <property type="match status" value="1"/>
</dbReference>
<protein>
    <submittedName>
        <fullName evidence="4">Acyl-CoA dehydrogenase</fullName>
    </submittedName>
</protein>
<dbReference type="EMBL" id="CP031229">
    <property type="protein sequence ID" value="AXH95916.1"/>
    <property type="molecule type" value="Genomic_DNA"/>
</dbReference>
<dbReference type="OrthoDB" id="3404950at2"/>
<dbReference type="InterPro" id="IPR013107">
    <property type="entry name" value="Acyl-CoA_DH_C"/>
</dbReference>
<dbReference type="InterPro" id="IPR009100">
    <property type="entry name" value="AcylCoA_DH/oxidase_NM_dom_sf"/>
</dbReference>
<organism evidence="4 5">
    <name type="scientific">Ornithinimicrobium avium</name>
    <dbReference type="NCBI Taxonomy" id="2283195"/>
    <lineage>
        <taxon>Bacteria</taxon>
        <taxon>Bacillati</taxon>
        <taxon>Actinomycetota</taxon>
        <taxon>Actinomycetes</taxon>
        <taxon>Micrococcales</taxon>
        <taxon>Ornithinimicrobiaceae</taxon>
        <taxon>Ornithinimicrobium</taxon>
    </lineage>
</organism>
<dbReference type="Gene3D" id="1.20.140.10">
    <property type="entry name" value="Butyryl-CoA Dehydrogenase, subunit A, domain 3"/>
    <property type="match status" value="1"/>
</dbReference>
<dbReference type="InterPro" id="IPR046373">
    <property type="entry name" value="Acyl-CoA_Oxase/DH_mid-dom_sf"/>
</dbReference>
<dbReference type="GO" id="GO:0003995">
    <property type="term" value="F:acyl-CoA dehydrogenase activity"/>
    <property type="evidence" value="ECO:0007669"/>
    <property type="project" value="TreeGrafter"/>
</dbReference>
<evidence type="ECO:0000256" key="1">
    <source>
        <dbReference type="ARBA" id="ARBA00023002"/>
    </source>
</evidence>
<sequence length="401" mass="42781">MSPTYDDLVQQLLPADLIATFRERAAGYDRDNRFFTETLDDLRGRGYLRLFVPEELGGLGASVVDVTRLQRRLAGADPSAALGINMHLVVTGAALVAGRRGLGSARAVLEAAAGDELFAFGISEAGNDVMLFDAWTSAEPDGQGGYALSGTKIFTSMSPAWDRLITHAKVAGAQGREDQLVFGVLHRGEGVRSLDDWDTHGMRASQSCTTVLESAPLAGADVLDLTPVGPTQDPLRFGIFGVFELTVAAVYCGVAERAVAVARDVALERVSRSKGIVHADDPDIRWRLADAAMGLDGAVLQIEKLAADLDAVGATEPVPGTTEHGPRWYLQLSGVKSRVTETALHAVDQCLRASGGRHFSRGSELERLSRDVRAGLYQPSDEESVHASYARGLLGDVGAER</sequence>
<evidence type="ECO:0000313" key="5">
    <source>
        <dbReference type="Proteomes" id="UP000253790"/>
    </source>
</evidence>
<dbReference type="SUPFAM" id="SSF47203">
    <property type="entry name" value="Acyl-CoA dehydrogenase C-terminal domain-like"/>
    <property type="match status" value="1"/>
</dbReference>
<dbReference type="Proteomes" id="UP000253790">
    <property type="component" value="Chromosome"/>
</dbReference>
<dbReference type="InterPro" id="IPR036250">
    <property type="entry name" value="AcylCo_DH-like_C"/>
</dbReference>
<dbReference type="Pfam" id="PF08028">
    <property type="entry name" value="Acyl-CoA_dh_2"/>
    <property type="match status" value="1"/>
</dbReference>
<dbReference type="GO" id="GO:0050660">
    <property type="term" value="F:flavin adenine dinucleotide binding"/>
    <property type="evidence" value="ECO:0007669"/>
    <property type="project" value="InterPro"/>
</dbReference>
<dbReference type="SUPFAM" id="SSF56645">
    <property type="entry name" value="Acyl-CoA dehydrogenase NM domain-like"/>
    <property type="match status" value="1"/>
</dbReference>
<dbReference type="Pfam" id="PF02771">
    <property type="entry name" value="Acyl-CoA_dh_N"/>
    <property type="match status" value="1"/>
</dbReference>
<evidence type="ECO:0000313" key="4">
    <source>
        <dbReference type="EMBL" id="AXH95916.1"/>
    </source>
</evidence>
<dbReference type="Gene3D" id="2.40.110.10">
    <property type="entry name" value="Butyryl-CoA Dehydrogenase, subunit A, domain 2"/>
    <property type="match status" value="1"/>
</dbReference>
<keyword evidence="5" id="KW-1185">Reference proteome</keyword>
<reference evidence="4 5" key="1">
    <citation type="submission" date="2018-07" db="EMBL/GenBank/DDBJ databases">
        <title>Complete genome sequencing of Ornithinimicrobium sp. AMA3305.</title>
        <authorList>
            <person name="Bae J.-W."/>
        </authorList>
    </citation>
    <scope>NUCLEOTIDE SEQUENCE [LARGE SCALE GENOMIC DNA]</scope>
    <source>
        <strain evidence="4 5">AMA3305</strain>
    </source>
</reference>
<dbReference type="KEGG" id="orn:DV701_07045"/>
<dbReference type="PANTHER" id="PTHR43884:SF25">
    <property type="entry name" value="ACYL-COA DEHYDROGENASE YDBM-RELATED"/>
    <property type="match status" value="1"/>
</dbReference>
<evidence type="ECO:0000259" key="2">
    <source>
        <dbReference type="Pfam" id="PF02771"/>
    </source>
</evidence>
<accession>A0A345NLK8</accession>
<name>A0A345NLK8_9MICO</name>
<feature type="domain" description="Acyl-CoA dehydrogenase/oxidase N-terminal" evidence="2">
    <location>
        <begin position="22"/>
        <end position="93"/>
    </location>
</feature>
<dbReference type="RefSeq" id="WP_114927681.1">
    <property type="nucleotide sequence ID" value="NZ_CP031229.1"/>
</dbReference>
<feature type="domain" description="Acyl-CoA dehydrogenase C-terminal" evidence="3">
    <location>
        <begin position="245"/>
        <end position="375"/>
    </location>
</feature>
<dbReference type="PIRSF" id="PIRSF016578">
    <property type="entry name" value="HsaA"/>
    <property type="match status" value="1"/>
</dbReference>
<dbReference type="Gene3D" id="1.10.540.10">
    <property type="entry name" value="Acyl-CoA dehydrogenase/oxidase, N-terminal domain"/>
    <property type="match status" value="1"/>
</dbReference>